<dbReference type="AlphaFoldDB" id="D8PF64"/>
<evidence type="ECO:0000256" key="6">
    <source>
        <dbReference type="ARBA" id="ARBA00023136"/>
    </source>
</evidence>
<dbReference type="InterPro" id="IPR039421">
    <property type="entry name" value="Type_1_exporter"/>
</dbReference>
<dbReference type="Gene3D" id="3.40.50.300">
    <property type="entry name" value="P-loop containing nucleotide triphosphate hydrolases"/>
    <property type="match status" value="1"/>
</dbReference>
<evidence type="ECO:0000313" key="11">
    <source>
        <dbReference type="Proteomes" id="UP000001660"/>
    </source>
</evidence>
<dbReference type="STRING" id="330214.NIDE2153"/>
<evidence type="ECO:0000256" key="5">
    <source>
        <dbReference type="ARBA" id="ARBA00022989"/>
    </source>
</evidence>
<accession>D8PF64</accession>
<dbReference type="InterPro" id="IPR036640">
    <property type="entry name" value="ABC1_TM_sf"/>
</dbReference>
<dbReference type="SMART" id="SM00382">
    <property type="entry name" value="AAA"/>
    <property type="match status" value="1"/>
</dbReference>
<evidence type="ECO:0000259" key="9">
    <source>
        <dbReference type="PROSITE" id="PS50929"/>
    </source>
</evidence>
<sequence>MDLIRFLLRKSWRLVLCSVVAGLVSGVAGAGLIAVIHRGMNETQVSSTLAWSFLVLALAVAACKALSEILLTRLGQSTISELRFQLSRRILDAPLSQLEQLGHHRLLAALSEDTDVIAQAYVQLPLIGINVATTIGCLAYLGWLSWPMLLLVLGCMALGASTFQLQERKAIRLFTRSRETSDALFRHFRSIMAGIKELKLHRERRHAFLTTLLHRTVKAYERDFVGGMTVYSLASSWGLFLFYAAIGVLLFLWPSWQPVSIDTVVGATLVLLYMMGPFSQIVELLPGVGRANVALNKIDALGLSLAASTPGQEADGRQAGTELDIRRWSRLDLIGITHHHAPEGDERPFCIGPIDLTFRPGEVTFLVGGNGSGKTTLALLLLGLYQQESGSILLDGVPIDDANRDTYRQLFSTVFCDFHLFDSLLGLDQANLDGVARVYLERLQLESKVRIEGGLFSTQALSQGQRKRLALLTAYVEDRPFYLFDEWAADQDPLFRKVFYTELLPDLKARGKAVLVITHDDRYFSMADRCLRMDFGRLVECREQDGAAGANGGLSAPSRVAGAGK</sequence>
<dbReference type="Proteomes" id="UP000001660">
    <property type="component" value="Chromosome"/>
</dbReference>
<dbReference type="GO" id="GO:0034040">
    <property type="term" value="F:ATPase-coupled lipid transmembrane transporter activity"/>
    <property type="evidence" value="ECO:0007669"/>
    <property type="project" value="TreeGrafter"/>
</dbReference>
<dbReference type="InterPro" id="IPR027417">
    <property type="entry name" value="P-loop_NTPase"/>
</dbReference>
<dbReference type="EC" id="3.6.3.-" evidence="10"/>
<dbReference type="KEGG" id="nde:NIDE2153"/>
<organism evidence="10 11">
    <name type="scientific">Nitrospira defluvii</name>
    <dbReference type="NCBI Taxonomy" id="330214"/>
    <lineage>
        <taxon>Bacteria</taxon>
        <taxon>Pseudomonadati</taxon>
        <taxon>Nitrospirota</taxon>
        <taxon>Nitrospiria</taxon>
        <taxon>Nitrospirales</taxon>
        <taxon>Nitrospiraceae</taxon>
        <taxon>Nitrospira</taxon>
    </lineage>
</organism>
<dbReference type="InterPro" id="IPR003593">
    <property type="entry name" value="AAA+_ATPase"/>
</dbReference>
<dbReference type="SUPFAM" id="SSF90123">
    <property type="entry name" value="ABC transporter transmembrane region"/>
    <property type="match status" value="1"/>
</dbReference>
<protein>
    <submittedName>
        <fullName evidence="10">Cyclic peptide transporter</fullName>
        <ecNumber evidence="10">3.6.3.-</ecNumber>
    </submittedName>
</protein>
<keyword evidence="10" id="KW-0378">Hydrolase</keyword>
<feature type="transmembrane region" description="Helical" evidence="7">
    <location>
        <begin position="48"/>
        <end position="67"/>
    </location>
</feature>
<keyword evidence="11" id="KW-1185">Reference proteome</keyword>
<keyword evidence="2 7" id="KW-0812">Transmembrane</keyword>
<dbReference type="eggNOG" id="COG4615">
    <property type="taxonomic scope" value="Bacteria"/>
</dbReference>
<feature type="transmembrane region" description="Helical" evidence="7">
    <location>
        <begin position="12"/>
        <end position="36"/>
    </location>
</feature>
<dbReference type="InterPro" id="IPR017871">
    <property type="entry name" value="ABC_transporter-like_CS"/>
</dbReference>
<dbReference type="GO" id="GO:1904680">
    <property type="term" value="F:peptide transmembrane transporter activity"/>
    <property type="evidence" value="ECO:0007669"/>
    <property type="project" value="InterPro"/>
</dbReference>
<gene>
    <name evidence="10" type="ORF">NIDE2153</name>
</gene>
<dbReference type="GO" id="GO:0005524">
    <property type="term" value="F:ATP binding"/>
    <property type="evidence" value="ECO:0007669"/>
    <property type="project" value="UniProtKB-KW"/>
</dbReference>
<keyword evidence="3" id="KW-0547">Nucleotide-binding</keyword>
<feature type="transmembrane region" description="Helical" evidence="7">
    <location>
        <begin position="230"/>
        <end position="253"/>
    </location>
</feature>
<dbReference type="Gene3D" id="1.20.1560.10">
    <property type="entry name" value="ABC transporter type 1, transmembrane domain"/>
    <property type="match status" value="1"/>
</dbReference>
<dbReference type="EMBL" id="FP929003">
    <property type="protein sequence ID" value="CBK41873.1"/>
    <property type="molecule type" value="Genomic_DNA"/>
</dbReference>
<dbReference type="PROSITE" id="PS50893">
    <property type="entry name" value="ABC_TRANSPORTER_2"/>
    <property type="match status" value="1"/>
</dbReference>
<dbReference type="PROSITE" id="PS50929">
    <property type="entry name" value="ABC_TM1F"/>
    <property type="match status" value="1"/>
</dbReference>
<dbReference type="SUPFAM" id="SSF52540">
    <property type="entry name" value="P-loop containing nucleoside triphosphate hydrolases"/>
    <property type="match status" value="1"/>
</dbReference>
<keyword evidence="4" id="KW-0067">ATP-binding</keyword>
<evidence type="ECO:0000256" key="1">
    <source>
        <dbReference type="ARBA" id="ARBA00004651"/>
    </source>
</evidence>
<dbReference type="OrthoDB" id="9760776at2"/>
<keyword evidence="5 7" id="KW-1133">Transmembrane helix</keyword>
<dbReference type="NCBIfam" id="TIGR01194">
    <property type="entry name" value="cyc_pep_trnsptr"/>
    <property type="match status" value="1"/>
</dbReference>
<evidence type="ECO:0000259" key="8">
    <source>
        <dbReference type="PROSITE" id="PS50893"/>
    </source>
</evidence>
<dbReference type="HOGENOM" id="CLU_023671_2_1_0"/>
<dbReference type="GO" id="GO:0016887">
    <property type="term" value="F:ATP hydrolysis activity"/>
    <property type="evidence" value="ECO:0007669"/>
    <property type="project" value="InterPro"/>
</dbReference>
<dbReference type="PANTHER" id="PTHR24221:SF233">
    <property type="entry name" value="ATP-BINDING_PERMEASE FUSION ABC TRANSPORTER-RELATED"/>
    <property type="match status" value="1"/>
</dbReference>
<dbReference type="Pfam" id="PF00664">
    <property type="entry name" value="ABC_membrane"/>
    <property type="match status" value="1"/>
</dbReference>
<name>D8PF64_9BACT</name>
<dbReference type="GO" id="GO:0015833">
    <property type="term" value="P:peptide transport"/>
    <property type="evidence" value="ECO:0007669"/>
    <property type="project" value="InterPro"/>
</dbReference>
<evidence type="ECO:0000256" key="4">
    <source>
        <dbReference type="ARBA" id="ARBA00022840"/>
    </source>
</evidence>
<comment type="subcellular location">
    <subcellularLocation>
        <location evidence="1">Cell membrane</location>
        <topology evidence="1">Multi-pass membrane protein</topology>
    </subcellularLocation>
</comment>
<dbReference type="GO" id="GO:0140359">
    <property type="term" value="F:ABC-type transporter activity"/>
    <property type="evidence" value="ECO:0007669"/>
    <property type="project" value="InterPro"/>
</dbReference>
<feature type="transmembrane region" description="Helical" evidence="7">
    <location>
        <begin position="259"/>
        <end position="276"/>
    </location>
</feature>
<dbReference type="InterPro" id="IPR005898">
    <property type="entry name" value="Cyc_pep_transpt_SyrD/YojI"/>
</dbReference>
<dbReference type="PROSITE" id="PS00211">
    <property type="entry name" value="ABC_TRANSPORTER_1"/>
    <property type="match status" value="1"/>
</dbReference>
<reference evidence="10 11" key="1">
    <citation type="journal article" date="2010" name="Proc. Natl. Acad. Sci. U.S.A.">
        <title>A Nitrospira metagenome illuminates the physiology and evolution of globally important nitrite-oxidizing bacteria.</title>
        <authorList>
            <person name="Lucker S."/>
            <person name="Wagner M."/>
            <person name="Maixner F."/>
            <person name="Pelletier E."/>
            <person name="Koch H."/>
            <person name="Vacherie B."/>
            <person name="Rattei T."/>
            <person name="Sinninghe Damste J."/>
            <person name="Spieck E."/>
            <person name="Le Paslier D."/>
            <person name="Daims H."/>
        </authorList>
    </citation>
    <scope>NUCLEOTIDE SEQUENCE [LARGE SCALE GENOMIC DNA]</scope>
</reference>
<evidence type="ECO:0000313" key="10">
    <source>
        <dbReference type="EMBL" id="CBK41873.1"/>
    </source>
</evidence>
<feature type="transmembrane region" description="Helical" evidence="7">
    <location>
        <begin position="120"/>
        <end position="142"/>
    </location>
</feature>
<dbReference type="Pfam" id="PF00005">
    <property type="entry name" value="ABC_tran"/>
    <property type="match status" value="1"/>
</dbReference>
<dbReference type="GO" id="GO:0005886">
    <property type="term" value="C:plasma membrane"/>
    <property type="evidence" value="ECO:0007669"/>
    <property type="project" value="UniProtKB-SubCell"/>
</dbReference>
<dbReference type="PANTHER" id="PTHR24221">
    <property type="entry name" value="ATP-BINDING CASSETTE SUB-FAMILY B"/>
    <property type="match status" value="1"/>
</dbReference>
<evidence type="ECO:0000256" key="7">
    <source>
        <dbReference type="SAM" id="Phobius"/>
    </source>
</evidence>
<evidence type="ECO:0000256" key="3">
    <source>
        <dbReference type="ARBA" id="ARBA00022741"/>
    </source>
</evidence>
<feature type="domain" description="ABC transmembrane type-1" evidence="9">
    <location>
        <begin position="14"/>
        <end position="290"/>
    </location>
</feature>
<feature type="domain" description="ABC transporter" evidence="8">
    <location>
        <begin position="331"/>
        <end position="560"/>
    </location>
</feature>
<proteinExistence type="predicted"/>
<dbReference type="InterPro" id="IPR003439">
    <property type="entry name" value="ABC_transporter-like_ATP-bd"/>
</dbReference>
<keyword evidence="6 7" id="KW-0472">Membrane</keyword>
<dbReference type="InterPro" id="IPR011527">
    <property type="entry name" value="ABC1_TM_dom"/>
</dbReference>
<evidence type="ECO:0000256" key="2">
    <source>
        <dbReference type="ARBA" id="ARBA00022692"/>
    </source>
</evidence>